<proteinExistence type="predicted"/>
<name>A0A0S7XQN3_9BACT</name>
<accession>A0A0S7XQN3</accession>
<dbReference type="AlphaFoldDB" id="A0A0S7XQN3"/>
<reference evidence="1 2" key="1">
    <citation type="journal article" date="2015" name="Microbiome">
        <title>Genomic resolution of linkages in carbon, nitrogen, and sulfur cycling among widespread estuary sediment bacteria.</title>
        <authorList>
            <person name="Baker B.J."/>
            <person name="Lazar C.S."/>
            <person name="Teske A.P."/>
            <person name="Dick G.J."/>
        </authorList>
    </citation>
    <scope>NUCLEOTIDE SEQUENCE [LARGE SCALE GENOMIC DNA]</scope>
    <source>
        <strain evidence="1">DG_56</strain>
    </source>
</reference>
<evidence type="ECO:0000313" key="2">
    <source>
        <dbReference type="Proteomes" id="UP000052020"/>
    </source>
</evidence>
<gene>
    <name evidence="1" type="ORF">AMK68_00740</name>
</gene>
<evidence type="ECO:0000313" key="1">
    <source>
        <dbReference type="EMBL" id="KPJ64744.1"/>
    </source>
</evidence>
<dbReference type="EMBL" id="LIZY01000009">
    <property type="protein sequence ID" value="KPJ64744.1"/>
    <property type="molecule type" value="Genomic_DNA"/>
</dbReference>
<sequence>MRRGNLRELTYKGAAKEIVRGGEERTERSATDWAFCNDRDVWQVVNVAQCERCRRELEEDGHLCMRELRWRRSRTEAEHDRERADEGRR</sequence>
<dbReference type="Proteomes" id="UP000052020">
    <property type="component" value="Unassembled WGS sequence"/>
</dbReference>
<organism evidence="1 2">
    <name type="scientific">candidate division KD3-62 bacterium DG_56</name>
    <dbReference type="NCBI Taxonomy" id="1704032"/>
    <lineage>
        <taxon>Bacteria</taxon>
        <taxon>candidate division KD3-62</taxon>
    </lineage>
</organism>
<protein>
    <submittedName>
        <fullName evidence="1">Uncharacterized protein</fullName>
    </submittedName>
</protein>
<comment type="caution">
    <text evidence="1">The sequence shown here is derived from an EMBL/GenBank/DDBJ whole genome shotgun (WGS) entry which is preliminary data.</text>
</comment>